<sequence length="241" mass="26575">MEASQLPVFVNPVALNFPIDDPSNHKQIITISNPYKFTLRFRLLATAPNKYRVKTPTGSIKSGYVADLTIRHIGIHPKELGVTDYLRIEISRDGSVIGSRDVPMSVVSHLMPSPVPDANMFRSFSNTASSGPSESVSRHGGSVAGDPRNPRSGRRGSGDRRNRQEFDNRLLNAFLIFLVIFCGIAMLIPTFNPDQTAPNPNEGFIGRFVAVESRPTFSQQLLASFAMGASIVILFYQNLRI</sequence>
<keyword evidence="3 6" id="KW-1133">Transmembrane helix</keyword>
<dbReference type="GO" id="GO:0005737">
    <property type="term" value="C:cytoplasm"/>
    <property type="evidence" value="ECO:0007669"/>
    <property type="project" value="TreeGrafter"/>
</dbReference>
<feature type="transmembrane region" description="Helical" evidence="6">
    <location>
        <begin position="170"/>
        <end position="191"/>
    </location>
</feature>
<dbReference type="WBParaSite" id="Pan_g15054.t1">
    <property type="protein sequence ID" value="Pan_g15054.t1"/>
    <property type="gene ID" value="Pan_g15054"/>
</dbReference>
<reference evidence="8" key="1">
    <citation type="journal article" date="2013" name="Genetics">
        <title>The draft genome and transcriptome of Panagrellus redivivus are shaped by the harsh demands of a free-living lifestyle.</title>
        <authorList>
            <person name="Srinivasan J."/>
            <person name="Dillman A.R."/>
            <person name="Macchietto M.G."/>
            <person name="Heikkinen L."/>
            <person name="Lakso M."/>
            <person name="Fracchia K.M."/>
            <person name="Antoshechkin I."/>
            <person name="Mortazavi A."/>
            <person name="Wong G."/>
            <person name="Sternberg P.W."/>
        </authorList>
    </citation>
    <scope>NUCLEOTIDE SEQUENCE [LARGE SCALE GENOMIC DNA]</scope>
    <source>
        <strain evidence="8">MT8872</strain>
    </source>
</reference>
<evidence type="ECO:0000256" key="2">
    <source>
        <dbReference type="ARBA" id="ARBA00022692"/>
    </source>
</evidence>
<dbReference type="PANTHER" id="PTHR34441:SF1">
    <property type="entry name" value="MOTILE SPERM DOMAIN-CONTAINING 1"/>
    <property type="match status" value="1"/>
</dbReference>
<name>A0A7E4V0W4_PANRE</name>
<dbReference type="InterPro" id="IPR000535">
    <property type="entry name" value="MSP_dom"/>
</dbReference>
<accession>A0A7E4V0W4</accession>
<feature type="region of interest" description="Disordered" evidence="5">
    <location>
        <begin position="121"/>
        <end position="161"/>
    </location>
</feature>
<dbReference type="InterPro" id="IPR013783">
    <property type="entry name" value="Ig-like_fold"/>
</dbReference>
<feature type="domain" description="MSP" evidence="7">
    <location>
        <begin position="9"/>
        <end position="74"/>
    </location>
</feature>
<evidence type="ECO:0000256" key="4">
    <source>
        <dbReference type="ARBA" id="ARBA00023136"/>
    </source>
</evidence>
<keyword evidence="4 6" id="KW-0472">Membrane</keyword>
<evidence type="ECO:0000256" key="3">
    <source>
        <dbReference type="ARBA" id="ARBA00022989"/>
    </source>
</evidence>
<dbReference type="Gene3D" id="2.60.40.10">
    <property type="entry name" value="Immunoglobulins"/>
    <property type="match status" value="1"/>
</dbReference>
<dbReference type="SUPFAM" id="SSF49354">
    <property type="entry name" value="PapD-like"/>
    <property type="match status" value="1"/>
</dbReference>
<evidence type="ECO:0000313" key="8">
    <source>
        <dbReference type="Proteomes" id="UP000492821"/>
    </source>
</evidence>
<dbReference type="InterPro" id="IPR008962">
    <property type="entry name" value="PapD-like_sf"/>
</dbReference>
<evidence type="ECO:0000256" key="5">
    <source>
        <dbReference type="SAM" id="MobiDB-lite"/>
    </source>
</evidence>
<comment type="subcellular location">
    <subcellularLocation>
        <location evidence="1">Membrane</location>
        <topology evidence="1">Multi-pass membrane protein</topology>
    </subcellularLocation>
</comment>
<proteinExistence type="predicted"/>
<reference evidence="9" key="2">
    <citation type="submission" date="2020-10" db="UniProtKB">
        <authorList>
            <consortium name="WormBaseParasite"/>
        </authorList>
    </citation>
    <scope>IDENTIFICATION</scope>
</reference>
<organism evidence="8 9">
    <name type="scientific">Panagrellus redivivus</name>
    <name type="common">Microworm</name>
    <dbReference type="NCBI Taxonomy" id="6233"/>
    <lineage>
        <taxon>Eukaryota</taxon>
        <taxon>Metazoa</taxon>
        <taxon>Ecdysozoa</taxon>
        <taxon>Nematoda</taxon>
        <taxon>Chromadorea</taxon>
        <taxon>Rhabditida</taxon>
        <taxon>Tylenchina</taxon>
        <taxon>Panagrolaimomorpha</taxon>
        <taxon>Panagrolaimoidea</taxon>
        <taxon>Panagrolaimidae</taxon>
        <taxon>Panagrellus</taxon>
    </lineage>
</organism>
<evidence type="ECO:0000256" key="1">
    <source>
        <dbReference type="ARBA" id="ARBA00004141"/>
    </source>
</evidence>
<dbReference type="Pfam" id="PF00635">
    <property type="entry name" value="Motile_Sperm"/>
    <property type="match status" value="1"/>
</dbReference>
<dbReference type="AlphaFoldDB" id="A0A7E4V0W4"/>
<evidence type="ECO:0000313" key="9">
    <source>
        <dbReference type="WBParaSite" id="Pan_g15054.t1"/>
    </source>
</evidence>
<evidence type="ECO:0000259" key="7">
    <source>
        <dbReference type="Pfam" id="PF00635"/>
    </source>
</evidence>
<dbReference type="PANTHER" id="PTHR34441">
    <property type="entry name" value="MOTILE SPERM DOMAIN-CONTAINING PROTEIN 1"/>
    <property type="match status" value="1"/>
</dbReference>
<dbReference type="Proteomes" id="UP000492821">
    <property type="component" value="Unassembled WGS sequence"/>
</dbReference>
<evidence type="ECO:0000256" key="6">
    <source>
        <dbReference type="SAM" id="Phobius"/>
    </source>
</evidence>
<keyword evidence="8" id="KW-1185">Reference proteome</keyword>
<keyword evidence="2 6" id="KW-0812">Transmembrane</keyword>
<dbReference type="GO" id="GO:0016020">
    <property type="term" value="C:membrane"/>
    <property type="evidence" value="ECO:0007669"/>
    <property type="project" value="UniProtKB-SubCell"/>
</dbReference>
<protein>
    <submittedName>
        <fullName evidence="9">Motile sperm domain-containing protein 1</fullName>
    </submittedName>
</protein>
<feature type="compositionally biased region" description="Polar residues" evidence="5">
    <location>
        <begin position="122"/>
        <end position="135"/>
    </location>
</feature>
<dbReference type="InterPro" id="IPR039283">
    <property type="entry name" value="MOSPD1/3"/>
</dbReference>
<feature type="transmembrane region" description="Helical" evidence="6">
    <location>
        <begin position="217"/>
        <end position="236"/>
    </location>
</feature>